<evidence type="ECO:0000313" key="2">
    <source>
        <dbReference type="EMBL" id="KAB8075522.1"/>
    </source>
</evidence>
<reference evidence="2 3" key="1">
    <citation type="submission" date="2019-04" db="EMBL/GenBank/DDBJ databases">
        <title>Friends and foes A comparative genomics study of 23 Aspergillus species from section Flavi.</title>
        <authorList>
            <consortium name="DOE Joint Genome Institute"/>
            <person name="Kjaerbolling I."/>
            <person name="Vesth T."/>
            <person name="Frisvad J.C."/>
            <person name="Nybo J.L."/>
            <person name="Theobald S."/>
            <person name="Kildgaard S."/>
            <person name="Isbrandt T."/>
            <person name="Kuo A."/>
            <person name="Sato A."/>
            <person name="Lyhne E.K."/>
            <person name="Kogle M.E."/>
            <person name="Wiebenga A."/>
            <person name="Kun R.S."/>
            <person name="Lubbers R.J."/>
            <person name="Makela M.R."/>
            <person name="Barry K."/>
            <person name="Chovatia M."/>
            <person name="Clum A."/>
            <person name="Daum C."/>
            <person name="Haridas S."/>
            <person name="He G."/>
            <person name="LaButti K."/>
            <person name="Lipzen A."/>
            <person name="Mondo S."/>
            <person name="Riley R."/>
            <person name="Salamov A."/>
            <person name="Simmons B.A."/>
            <person name="Magnuson J.K."/>
            <person name="Henrissat B."/>
            <person name="Mortensen U.H."/>
            <person name="Larsen T.O."/>
            <person name="Devries R.P."/>
            <person name="Grigoriev I.V."/>
            <person name="Machida M."/>
            <person name="Baker S.E."/>
            <person name="Andersen M.R."/>
        </authorList>
    </citation>
    <scope>NUCLEOTIDE SEQUENCE [LARGE SCALE GENOMIC DNA]</scope>
    <source>
        <strain evidence="2 3">CBS 151.66</strain>
    </source>
</reference>
<evidence type="ECO:0000256" key="1">
    <source>
        <dbReference type="SAM" id="MobiDB-lite"/>
    </source>
</evidence>
<feature type="region of interest" description="Disordered" evidence="1">
    <location>
        <begin position="1"/>
        <end position="71"/>
    </location>
</feature>
<proteinExistence type="predicted"/>
<gene>
    <name evidence="2" type="ORF">BDV29DRAFT_106802</name>
</gene>
<accession>A0A5N5X892</accession>
<organism evidence="2 3">
    <name type="scientific">Aspergillus leporis</name>
    <dbReference type="NCBI Taxonomy" id="41062"/>
    <lineage>
        <taxon>Eukaryota</taxon>
        <taxon>Fungi</taxon>
        <taxon>Dikarya</taxon>
        <taxon>Ascomycota</taxon>
        <taxon>Pezizomycotina</taxon>
        <taxon>Eurotiomycetes</taxon>
        <taxon>Eurotiomycetidae</taxon>
        <taxon>Eurotiales</taxon>
        <taxon>Aspergillaceae</taxon>
        <taxon>Aspergillus</taxon>
        <taxon>Aspergillus subgen. Circumdati</taxon>
    </lineage>
</organism>
<keyword evidence="3" id="KW-1185">Reference proteome</keyword>
<dbReference type="AlphaFoldDB" id="A0A5N5X892"/>
<evidence type="ECO:0000313" key="3">
    <source>
        <dbReference type="Proteomes" id="UP000326565"/>
    </source>
</evidence>
<dbReference type="EMBL" id="ML732193">
    <property type="protein sequence ID" value="KAB8075522.1"/>
    <property type="molecule type" value="Genomic_DNA"/>
</dbReference>
<dbReference type="Proteomes" id="UP000326565">
    <property type="component" value="Unassembled WGS sequence"/>
</dbReference>
<name>A0A5N5X892_9EURO</name>
<feature type="compositionally biased region" description="Polar residues" evidence="1">
    <location>
        <begin position="53"/>
        <end position="71"/>
    </location>
</feature>
<sequence>MGDSDTEASTGAPSVRRQPQRNAQRPTHLSEDQERGTLISGAKGRRKSDQSRTRNGNAKTSPSCSSAVTTEIQQLHQQLEAREQHYEEEITKLQQQVTDLMKIMESNIQPHRGAPGNN</sequence>
<protein>
    <submittedName>
        <fullName evidence="2">Uncharacterized protein</fullName>
    </submittedName>
</protein>